<organism evidence="1 2">
    <name type="scientific">Trichonephila clavipes</name>
    <name type="common">Golden silk orbweaver</name>
    <name type="synonym">Nephila clavipes</name>
    <dbReference type="NCBI Taxonomy" id="2585209"/>
    <lineage>
        <taxon>Eukaryota</taxon>
        <taxon>Metazoa</taxon>
        <taxon>Ecdysozoa</taxon>
        <taxon>Arthropoda</taxon>
        <taxon>Chelicerata</taxon>
        <taxon>Arachnida</taxon>
        <taxon>Araneae</taxon>
        <taxon>Araneomorphae</taxon>
        <taxon>Entelegynae</taxon>
        <taxon>Araneoidea</taxon>
        <taxon>Nephilidae</taxon>
        <taxon>Trichonephila</taxon>
    </lineage>
</organism>
<name>A0A8X6WDW9_TRICX</name>
<dbReference type="AlphaFoldDB" id="A0A8X6WDW9"/>
<comment type="caution">
    <text evidence="1">The sequence shown here is derived from an EMBL/GenBank/DDBJ whole genome shotgun (WGS) entry which is preliminary data.</text>
</comment>
<keyword evidence="2" id="KW-1185">Reference proteome</keyword>
<evidence type="ECO:0000313" key="2">
    <source>
        <dbReference type="Proteomes" id="UP000887159"/>
    </source>
</evidence>
<reference evidence="1" key="1">
    <citation type="submission" date="2020-08" db="EMBL/GenBank/DDBJ databases">
        <title>Multicomponent nature underlies the extraordinary mechanical properties of spider dragline silk.</title>
        <authorList>
            <person name="Kono N."/>
            <person name="Nakamura H."/>
            <person name="Mori M."/>
            <person name="Yoshida Y."/>
            <person name="Ohtoshi R."/>
            <person name="Malay A.D."/>
            <person name="Moran D.A.P."/>
            <person name="Tomita M."/>
            <person name="Numata K."/>
            <person name="Arakawa K."/>
        </authorList>
    </citation>
    <scope>NUCLEOTIDE SEQUENCE</scope>
</reference>
<protein>
    <submittedName>
        <fullName evidence="1">Uncharacterized protein</fullName>
    </submittedName>
</protein>
<proteinExistence type="predicted"/>
<gene>
    <name evidence="1" type="ORF">TNCV_1240981</name>
</gene>
<sequence length="100" mass="11680">MWLCDIYINQYQTSREDDRFGVVDTVLAYGTEGTQIESSFLQSVMYREEIFVPFVHLFKNAFRPNIIFMNNNSVHVGLIDETHQLDFSARSPDVNPVYHT</sequence>
<evidence type="ECO:0000313" key="1">
    <source>
        <dbReference type="EMBL" id="GFY33248.1"/>
    </source>
</evidence>
<dbReference type="EMBL" id="BMAU01021409">
    <property type="protein sequence ID" value="GFY33248.1"/>
    <property type="molecule type" value="Genomic_DNA"/>
</dbReference>
<dbReference type="Proteomes" id="UP000887159">
    <property type="component" value="Unassembled WGS sequence"/>
</dbReference>
<accession>A0A8X6WDW9</accession>